<dbReference type="PROSITE" id="PS51184">
    <property type="entry name" value="JMJC"/>
    <property type="match status" value="1"/>
</dbReference>
<keyword evidence="4" id="KW-1185">Reference proteome</keyword>
<gene>
    <name evidence="3" type="ORF">B0T24DRAFT_303369</name>
</gene>
<evidence type="ECO:0000313" key="4">
    <source>
        <dbReference type="Proteomes" id="UP001287356"/>
    </source>
</evidence>
<protein>
    <recommendedName>
        <fullName evidence="2">JmjC domain-containing protein</fullName>
    </recommendedName>
</protein>
<evidence type="ECO:0000259" key="2">
    <source>
        <dbReference type="PROSITE" id="PS51184"/>
    </source>
</evidence>
<reference evidence="3" key="1">
    <citation type="journal article" date="2023" name="Mol. Phylogenet. Evol.">
        <title>Genome-scale phylogeny and comparative genomics of the fungal order Sordariales.</title>
        <authorList>
            <person name="Hensen N."/>
            <person name="Bonometti L."/>
            <person name="Westerberg I."/>
            <person name="Brannstrom I.O."/>
            <person name="Guillou S."/>
            <person name="Cros-Aarteil S."/>
            <person name="Calhoun S."/>
            <person name="Haridas S."/>
            <person name="Kuo A."/>
            <person name="Mondo S."/>
            <person name="Pangilinan J."/>
            <person name="Riley R."/>
            <person name="LaButti K."/>
            <person name="Andreopoulos B."/>
            <person name="Lipzen A."/>
            <person name="Chen C."/>
            <person name="Yan M."/>
            <person name="Daum C."/>
            <person name="Ng V."/>
            <person name="Clum A."/>
            <person name="Steindorff A."/>
            <person name="Ohm R.A."/>
            <person name="Martin F."/>
            <person name="Silar P."/>
            <person name="Natvig D.O."/>
            <person name="Lalanne C."/>
            <person name="Gautier V."/>
            <person name="Ament-Velasquez S.L."/>
            <person name="Kruys A."/>
            <person name="Hutchinson M.I."/>
            <person name="Powell A.J."/>
            <person name="Barry K."/>
            <person name="Miller A.N."/>
            <person name="Grigoriev I.V."/>
            <person name="Debuchy R."/>
            <person name="Gladieux P."/>
            <person name="Hiltunen Thoren M."/>
            <person name="Johannesson H."/>
        </authorList>
    </citation>
    <scope>NUCLEOTIDE SEQUENCE</scope>
    <source>
        <strain evidence="3">CBS 958.72</strain>
    </source>
</reference>
<feature type="region of interest" description="Disordered" evidence="1">
    <location>
        <begin position="311"/>
        <end position="355"/>
    </location>
</feature>
<feature type="compositionally biased region" description="Basic and acidic residues" evidence="1">
    <location>
        <begin position="13"/>
        <end position="29"/>
    </location>
</feature>
<dbReference type="EMBL" id="JAULSN010000005">
    <property type="protein sequence ID" value="KAK3370957.1"/>
    <property type="molecule type" value="Genomic_DNA"/>
</dbReference>
<feature type="compositionally biased region" description="Polar residues" evidence="1">
    <location>
        <begin position="311"/>
        <end position="324"/>
    </location>
</feature>
<evidence type="ECO:0000256" key="1">
    <source>
        <dbReference type="SAM" id="MobiDB-lite"/>
    </source>
</evidence>
<feature type="domain" description="JmjC" evidence="2">
    <location>
        <begin position="656"/>
        <end position="788"/>
    </location>
</feature>
<name>A0AAE0K7F9_9PEZI</name>
<comment type="caution">
    <text evidence="3">The sequence shown here is derived from an EMBL/GenBank/DDBJ whole genome shotgun (WGS) entry which is preliminary data.</text>
</comment>
<feature type="compositionally biased region" description="Low complexity" evidence="1">
    <location>
        <begin position="325"/>
        <end position="339"/>
    </location>
</feature>
<dbReference type="Proteomes" id="UP001287356">
    <property type="component" value="Unassembled WGS sequence"/>
</dbReference>
<feature type="region of interest" description="Disordered" evidence="1">
    <location>
        <begin position="84"/>
        <end position="107"/>
    </location>
</feature>
<accession>A0AAE0K7F9</accession>
<feature type="region of interest" description="Disordered" evidence="1">
    <location>
        <begin position="1"/>
        <end position="34"/>
    </location>
</feature>
<dbReference type="InterPro" id="IPR003347">
    <property type="entry name" value="JmjC_dom"/>
</dbReference>
<organism evidence="3 4">
    <name type="scientific">Lasiosphaeria ovina</name>
    <dbReference type="NCBI Taxonomy" id="92902"/>
    <lineage>
        <taxon>Eukaryota</taxon>
        <taxon>Fungi</taxon>
        <taxon>Dikarya</taxon>
        <taxon>Ascomycota</taxon>
        <taxon>Pezizomycotina</taxon>
        <taxon>Sordariomycetes</taxon>
        <taxon>Sordariomycetidae</taxon>
        <taxon>Sordariales</taxon>
        <taxon>Lasiosphaeriaceae</taxon>
        <taxon>Lasiosphaeria</taxon>
    </lineage>
</organism>
<evidence type="ECO:0000313" key="3">
    <source>
        <dbReference type="EMBL" id="KAK3370957.1"/>
    </source>
</evidence>
<feature type="region of interest" description="Disordered" evidence="1">
    <location>
        <begin position="483"/>
        <end position="514"/>
    </location>
</feature>
<dbReference type="AlphaFoldDB" id="A0AAE0K7F9"/>
<proteinExistence type="predicted"/>
<sequence length="852" mass="94866">MTGFNMAHPPVPRLDDAEPSRPAEMRPNAEPDDDAIVLAPDQASQVNRFREELRLCETDTQRYDLCVQKRDELLVMSSECPEYRRRKQTKNRDSTQPPPTNKEDDAAQWDRFFRVATNGSKRLSALKEVVRCWGRDVVQHYQWASKTEKYWNQLRTTARRVPVWEEAVIGLNWSMLQRSRDMRRRPVKALVNPIEQADLDSLRTWSREDPFPCQKLAAKDLPEAFGFDKYGLMVHKEFAVDLPEPGGTGTMEAPAVSEANSADITGPSGQNDTRALDMLALAASQPGHTDSNTDDIVAEVIDAFLAESVDATTPTSHDQSSTGSAEDTAATTPEAPLPESSNDTNATPDKPPGMSLRARKELSYHEPSKGGASSKPKQARLVASVKAPKIPPRCCPAEVPSTLLLALDNQSMFGPEAVEQLSPFLSQLCRSHLQLLATRTSAIAFAQKATLMGNPDISSAATSIGADRPVRRRAASLPDITQPVSKRPRLDAPPQVLPVPMARPDATGDRPMHDRMADNTYRRRVLTELQEKSSQHTSSQDSHGKETDELIYKLLEKAEQPNTDSSKGVVEALLCTGDEAASLAESGSPHDAPIITEGQQQFRWSKGDRPIVQLFRRMGFLDKSVQSPLPQSTPNFLTGENCQLLLQVRNAVLMEESAERVVASAQQWNEWKNVLDWVLLSEGGHNTVSHMDSHGFATCITVQEGSIGFGWMSGPTEEERNSWMADPRCYTGGRWRYIVLKPGQSVFFIPGTIYFVFRVREHQTLALGGHILQWSDIRRWMQVVLAQTRNPAITNEDMKRSAPKYVRAVAKLVKARVEEGEVEQLGGEAAVTQFFASVKEFEERPRCRLPGW</sequence>
<reference evidence="3" key="2">
    <citation type="submission" date="2023-06" db="EMBL/GenBank/DDBJ databases">
        <authorList>
            <consortium name="Lawrence Berkeley National Laboratory"/>
            <person name="Haridas S."/>
            <person name="Hensen N."/>
            <person name="Bonometti L."/>
            <person name="Westerberg I."/>
            <person name="Brannstrom I.O."/>
            <person name="Guillou S."/>
            <person name="Cros-Aarteil S."/>
            <person name="Calhoun S."/>
            <person name="Kuo A."/>
            <person name="Mondo S."/>
            <person name="Pangilinan J."/>
            <person name="Riley R."/>
            <person name="Labutti K."/>
            <person name="Andreopoulos B."/>
            <person name="Lipzen A."/>
            <person name="Chen C."/>
            <person name="Yanf M."/>
            <person name="Daum C."/>
            <person name="Ng V."/>
            <person name="Clum A."/>
            <person name="Steindorff A."/>
            <person name="Ohm R."/>
            <person name="Martin F."/>
            <person name="Silar P."/>
            <person name="Natvig D."/>
            <person name="Lalanne C."/>
            <person name="Gautier V."/>
            <person name="Ament-Velasquez S.L."/>
            <person name="Kruys A."/>
            <person name="Hutchinson M.I."/>
            <person name="Powell A.J."/>
            <person name="Barry K."/>
            <person name="Miller A.N."/>
            <person name="Grigoriev I.V."/>
            <person name="Debuchy R."/>
            <person name="Gladieux P."/>
            <person name="Thoren M.H."/>
            <person name="Johannesson H."/>
        </authorList>
    </citation>
    <scope>NUCLEOTIDE SEQUENCE</scope>
    <source>
        <strain evidence="3">CBS 958.72</strain>
    </source>
</reference>